<dbReference type="Gene3D" id="3.40.50.11840">
    <property type="entry name" value="Diphthamide synthesis DPH1/DPH2 domain 1"/>
    <property type="match status" value="1"/>
</dbReference>
<keyword evidence="14" id="KW-1185">Reference proteome</keyword>
<dbReference type="InterPro" id="IPR016435">
    <property type="entry name" value="DPH1/DPH2"/>
</dbReference>
<dbReference type="Gene3D" id="3.40.50.11860">
    <property type="entry name" value="Diphthamide synthesis DPH1/DPH2 domain 3"/>
    <property type="match status" value="1"/>
</dbReference>
<gene>
    <name evidence="13" type="ORF">Cfor_10628</name>
</gene>
<comment type="catalytic activity">
    <reaction evidence="10 11">
        <text>L-histidyl-[translation elongation factor 2] + S-adenosyl-L-methionine = 2-[(3S)-amino-3-carboxypropyl]-L-histidyl-[translation elongation factor 2] + S-methyl-5'-thioadenosine + H(+)</text>
        <dbReference type="Rhea" id="RHEA:36783"/>
        <dbReference type="Rhea" id="RHEA-COMP:9748"/>
        <dbReference type="Rhea" id="RHEA-COMP:9749"/>
        <dbReference type="ChEBI" id="CHEBI:15378"/>
        <dbReference type="ChEBI" id="CHEBI:17509"/>
        <dbReference type="ChEBI" id="CHEBI:29979"/>
        <dbReference type="ChEBI" id="CHEBI:59789"/>
        <dbReference type="ChEBI" id="CHEBI:73995"/>
        <dbReference type="EC" id="2.5.1.108"/>
    </reaction>
</comment>
<keyword evidence="7" id="KW-0479">Metal-binding</keyword>
<dbReference type="FunCoup" id="A0A6L2Q0L5">
    <property type="interactions" value="1302"/>
</dbReference>
<dbReference type="OrthoDB" id="1649088at2759"/>
<dbReference type="PANTHER" id="PTHR10762">
    <property type="entry name" value="DIPHTHAMIDE BIOSYNTHESIS PROTEIN"/>
    <property type="match status" value="1"/>
</dbReference>
<keyword evidence="5 11" id="KW-0808">Transferase</keyword>
<keyword evidence="6 11" id="KW-0949">S-adenosyl-L-methionine</keyword>
<dbReference type="FunFam" id="3.40.50.11840:FF:000001">
    <property type="entry name" value="2-(3-amino-3-carboxypropyl)histidine synthase subunit 1"/>
    <property type="match status" value="1"/>
</dbReference>
<dbReference type="FunFam" id="3.40.50.11860:FF:000002">
    <property type="entry name" value="2-(3-amino-3-carboxypropyl)histidine synthase subunit 1"/>
    <property type="match status" value="1"/>
</dbReference>
<dbReference type="FunFam" id="3.40.50.11850:FF:000001">
    <property type="entry name" value="2-(3-amino-3-carboxypropyl)histidine synthase subunit 1"/>
    <property type="match status" value="1"/>
</dbReference>
<comment type="pathway">
    <text evidence="1 11">Protein modification; peptidyl-diphthamide biosynthesis.</text>
</comment>
<dbReference type="GO" id="GO:0046872">
    <property type="term" value="F:metal ion binding"/>
    <property type="evidence" value="ECO:0007669"/>
    <property type="project" value="UniProtKB-KW"/>
</dbReference>
<comment type="similarity">
    <text evidence="2 11">Belongs to the DPH1/DPH2 family. DPH1 subfamily.</text>
</comment>
<dbReference type="InterPro" id="IPR042264">
    <property type="entry name" value="DPH1/DPH2_2"/>
</dbReference>
<evidence type="ECO:0000256" key="8">
    <source>
        <dbReference type="ARBA" id="ARBA00023004"/>
    </source>
</evidence>
<dbReference type="GO" id="GO:0017183">
    <property type="term" value="P:protein histidyl modification to diphthamide"/>
    <property type="evidence" value="ECO:0007669"/>
    <property type="project" value="UniProtKB-UniRule"/>
</dbReference>
<feature type="region of interest" description="Disordered" evidence="12">
    <location>
        <begin position="393"/>
        <end position="414"/>
    </location>
</feature>
<dbReference type="UniPathway" id="UPA00559"/>
<dbReference type="Pfam" id="PF01866">
    <property type="entry name" value="Diphthamide_syn"/>
    <property type="match status" value="1"/>
</dbReference>
<comment type="cofactor">
    <cofactor evidence="11">
        <name>[4Fe-4S] cluster</name>
        <dbReference type="ChEBI" id="CHEBI:49883"/>
    </cofactor>
    <text evidence="11">Binds 1 [4Fe-4S] cluster per subunit. The cluster is coordinated with 3 cysteines and an exchangeable S-adenosyl-L-methionine.</text>
</comment>
<dbReference type="GO" id="GO:0051539">
    <property type="term" value="F:4 iron, 4 sulfur cluster binding"/>
    <property type="evidence" value="ECO:0007669"/>
    <property type="project" value="UniProtKB-UniRule"/>
</dbReference>
<feature type="compositionally biased region" description="Basic and acidic residues" evidence="12">
    <location>
        <begin position="401"/>
        <end position="414"/>
    </location>
</feature>
<evidence type="ECO:0000313" key="14">
    <source>
        <dbReference type="Proteomes" id="UP000502823"/>
    </source>
</evidence>
<dbReference type="SFLD" id="SFLDG01121">
    <property type="entry name" value="Diphthamide_biosynthesis"/>
    <property type="match status" value="1"/>
</dbReference>
<evidence type="ECO:0000256" key="2">
    <source>
        <dbReference type="ARBA" id="ARBA00010173"/>
    </source>
</evidence>
<dbReference type="GO" id="GO:0090560">
    <property type="term" value="F:2-(3-amino-3-carboxypropyl)histidine synthase activity"/>
    <property type="evidence" value="ECO:0007669"/>
    <property type="project" value="UniProtKB-UniRule"/>
</dbReference>
<evidence type="ECO:0000256" key="3">
    <source>
        <dbReference type="ARBA" id="ARBA00012221"/>
    </source>
</evidence>
<evidence type="ECO:0000256" key="4">
    <source>
        <dbReference type="ARBA" id="ARBA00021915"/>
    </source>
</evidence>
<evidence type="ECO:0000256" key="9">
    <source>
        <dbReference type="ARBA" id="ARBA00023014"/>
    </source>
</evidence>
<dbReference type="SFLD" id="SFLDS00032">
    <property type="entry name" value="Radical_SAM_3-amino-3-carboxyp"/>
    <property type="match status" value="1"/>
</dbReference>
<reference evidence="14" key="1">
    <citation type="submission" date="2020-01" db="EMBL/GenBank/DDBJ databases">
        <title>Draft genome sequence of the Termite Coptotermes fromosanus.</title>
        <authorList>
            <person name="Itakura S."/>
            <person name="Yosikawa Y."/>
            <person name="Umezawa K."/>
        </authorList>
    </citation>
    <scope>NUCLEOTIDE SEQUENCE [LARGE SCALE GENOMIC DNA]</scope>
</reference>
<dbReference type="Proteomes" id="UP000502823">
    <property type="component" value="Unassembled WGS sequence"/>
</dbReference>
<keyword evidence="9" id="KW-0411">Iron-sulfur</keyword>
<evidence type="ECO:0000256" key="12">
    <source>
        <dbReference type="SAM" id="MobiDB-lite"/>
    </source>
</evidence>
<dbReference type="EMBL" id="BLKM01000742">
    <property type="protein sequence ID" value="GFG38034.1"/>
    <property type="molecule type" value="Genomic_DNA"/>
</dbReference>
<dbReference type="InterPro" id="IPR035435">
    <property type="entry name" value="DPH1/DPH2_euk_archaea"/>
</dbReference>
<dbReference type="PIRSF" id="PIRSF004967">
    <property type="entry name" value="DPH1"/>
    <property type="match status" value="1"/>
</dbReference>
<evidence type="ECO:0000256" key="1">
    <source>
        <dbReference type="ARBA" id="ARBA00005156"/>
    </source>
</evidence>
<proteinExistence type="inferred from homology"/>
<dbReference type="InterPro" id="IPR042263">
    <property type="entry name" value="DPH1/DPH2_1"/>
</dbReference>
<accession>A0A6L2Q0L5</accession>
<evidence type="ECO:0000313" key="13">
    <source>
        <dbReference type="EMBL" id="GFG38034.1"/>
    </source>
</evidence>
<keyword evidence="8" id="KW-0408">Iron</keyword>
<comment type="caution">
    <text evidence="13">The sequence shown here is derived from an EMBL/GenBank/DDBJ whole genome shotgun (WGS) entry which is preliminary data.</text>
</comment>
<evidence type="ECO:0000256" key="11">
    <source>
        <dbReference type="PIRNR" id="PIRNR004967"/>
    </source>
</evidence>
<dbReference type="PANTHER" id="PTHR10762:SF1">
    <property type="entry name" value="2-(3-AMINO-3-CARBOXYPROPYL)HISTIDINE SYNTHASE SUBUNIT 1"/>
    <property type="match status" value="1"/>
</dbReference>
<dbReference type="NCBIfam" id="TIGR00322">
    <property type="entry name" value="diphth2_R"/>
    <property type="match status" value="1"/>
</dbReference>
<dbReference type="Gene3D" id="3.40.50.11850">
    <property type="entry name" value="Diphthamide synthesis DPH1/DPH2 domain 2"/>
    <property type="match status" value="1"/>
</dbReference>
<dbReference type="EC" id="2.5.1.108" evidence="3 11"/>
<keyword evidence="11" id="KW-0004">4Fe-4S</keyword>
<evidence type="ECO:0000256" key="10">
    <source>
        <dbReference type="ARBA" id="ARBA00048403"/>
    </source>
</evidence>
<dbReference type="AlphaFoldDB" id="A0A6L2Q0L5"/>
<evidence type="ECO:0000256" key="6">
    <source>
        <dbReference type="ARBA" id="ARBA00022691"/>
    </source>
</evidence>
<organism evidence="13 14">
    <name type="scientific">Coptotermes formosanus</name>
    <name type="common">Formosan subterranean termite</name>
    <dbReference type="NCBI Taxonomy" id="36987"/>
    <lineage>
        <taxon>Eukaryota</taxon>
        <taxon>Metazoa</taxon>
        <taxon>Ecdysozoa</taxon>
        <taxon>Arthropoda</taxon>
        <taxon>Hexapoda</taxon>
        <taxon>Insecta</taxon>
        <taxon>Pterygota</taxon>
        <taxon>Neoptera</taxon>
        <taxon>Polyneoptera</taxon>
        <taxon>Dictyoptera</taxon>
        <taxon>Blattodea</taxon>
        <taxon>Blattoidea</taxon>
        <taxon>Termitoidae</taxon>
        <taxon>Rhinotermitidae</taxon>
        <taxon>Coptotermes</taxon>
    </lineage>
</organism>
<sequence length="414" mass="46167">MLEGSVDTTVIVKAKSERKVFKPAVKSVNKVPDELLHDVNLKSAMRNLPENYNFEIPKTIWRIRQTGAKRVALQMPEGLVMFATTIADIIEKFTDADAVIMGDVTYGACCIDDYTAKALGVDLLVHYGHSCLIPIDQTAGIKVLYIFVDIKIDALHFLNTVKLNFSTDVKVGLVSTIQFVATLQGVAAQLKQEGYQVTVPQSRPLSPGEILGCTAPQISNVDVLIYLGDGRFHLEAAMIANPRLKAYRYDPYDKKFTEEFYDHIQMRNIRKQAISEASNASRFGLILGTLGHQGSTKVMEHFQERLAKLSKEGVVVLLSEIFPDKLRLFPDIGAWIQVACPRLSIDWGKAFDKPLLTPYEGAVALHEAKWQVDEQSYPMDFYASDSLGPWTPNHKPVTSVKSDDKCDKCKGKEV</sequence>
<name>A0A6L2Q0L5_COPFO</name>
<dbReference type="InParanoid" id="A0A6L2Q0L5"/>
<dbReference type="InterPro" id="IPR042265">
    <property type="entry name" value="DPH1/DPH2_3"/>
</dbReference>
<comment type="function">
    <text evidence="11">Catalyzes the first step of diphthamide biosynthesis, a post-translational modification of histidine which occurs in elongation factor 2.</text>
</comment>
<protein>
    <recommendedName>
        <fullName evidence="4 11">2-(3-amino-3-carboxypropyl)histidine synthase subunit 1</fullName>
        <ecNumber evidence="3 11">2.5.1.108</ecNumber>
    </recommendedName>
</protein>
<evidence type="ECO:0000256" key="7">
    <source>
        <dbReference type="ARBA" id="ARBA00022723"/>
    </source>
</evidence>
<evidence type="ECO:0000256" key="5">
    <source>
        <dbReference type="ARBA" id="ARBA00022679"/>
    </source>
</evidence>